<sequence length="49" mass="5720">MAALLIIFILCVLLILLIPYYEKIGNWVIRVLTPKSKQDENHPDKPEEQ</sequence>
<protein>
    <submittedName>
        <fullName evidence="1">Uncharacterized protein</fullName>
    </submittedName>
</protein>
<evidence type="ECO:0000313" key="2">
    <source>
        <dbReference type="Proteomes" id="UP000530514"/>
    </source>
</evidence>
<evidence type="ECO:0000313" key="1">
    <source>
        <dbReference type="EMBL" id="MBA4542594.1"/>
    </source>
</evidence>
<accession>A0A7W2AIC5</accession>
<dbReference type="RefSeq" id="WP_160173820.1">
    <property type="nucleotide sequence ID" value="NZ_JACEIP010000007.1"/>
</dbReference>
<keyword evidence="2" id="KW-1185">Reference proteome</keyword>
<organism evidence="1 2">
    <name type="scientific">Thermoactinomyces daqus</name>
    <dbReference type="NCBI Taxonomy" id="1329516"/>
    <lineage>
        <taxon>Bacteria</taxon>
        <taxon>Bacillati</taxon>
        <taxon>Bacillota</taxon>
        <taxon>Bacilli</taxon>
        <taxon>Bacillales</taxon>
        <taxon>Thermoactinomycetaceae</taxon>
        <taxon>Thermoactinomyces</taxon>
    </lineage>
</organism>
<dbReference type="EMBL" id="JACEIP010000007">
    <property type="protein sequence ID" value="MBA4542594.1"/>
    <property type="molecule type" value="Genomic_DNA"/>
</dbReference>
<comment type="caution">
    <text evidence="1">The sequence shown here is derived from an EMBL/GenBank/DDBJ whole genome shotgun (WGS) entry which is preliminary data.</text>
</comment>
<reference evidence="1 2" key="1">
    <citation type="submission" date="2020-07" db="EMBL/GenBank/DDBJ databases">
        <authorList>
            <person name="Feng H."/>
        </authorList>
    </citation>
    <scope>NUCLEOTIDE SEQUENCE [LARGE SCALE GENOMIC DNA]</scope>
    <source>
        <strain evidence="2">s-11</strain>
    </source>
</reference>
<dbReference type="AlphaFoldDB" id="A0A7W2AIC5"/>
<dbReference type="Proteomes" id="UP000530514">
    <property type="component" value="Unassembled WGS sequence"/>
</dbReference>
<proteinExistence type="predicted"/>
<name>A0A7W2AIC5_9BACL</name>
<gene>
    <name evidence="1" type="ORF">H1164_06700</name>
</gene>